<dbReference type="InterPro" id="IPR045055">
    <property type="entry name" value="DNA2/NAM7-like"/>
</dbReference>
<evidence type="ECO:0000313" key="6">
    <source>
        <dbReference type="Proteomes" id="UP000323011"/>
    </source>
</evidence>
<dbReference type="SUPFAM" id="SSF52540">
    <property type="entry name" value="P-loop containing nucleoside triphosphate hydrolases"/>
    <property type="match status" value="1"/>
</dbReference>
<dbReference type="Proteomes" id="UP000323011">
    <property type="component" value="Unassembled WGS sequence"/>
</dbReference>
<dbReference type="PANTHER" id="PTHR10887:SF495">
    <property type="entry name" value="HELICASE SENATAXIN ISOFORM X1-RELATED"/>
    <property type="match status" value="1"/>
</dbReference>
<dbReference type="AlphaFoldDB" id="A0A5A8CPL5"/>
<feature type="signal peptide" evidence="2">
    <location>
        <begin position="1"/>
        <end position="21"/>
    </location>
</feature>
<name>A0A5A8CPL5_CAFRO</name>
<dbReference type="InterPro" id="IPR041677">
    <property type="entry name" value="DNA2/NAM7_AAA_11"/>
</dbReference>
<gene>
    <name evidence="5" type="ORF">FNF29_02188</name>
</gene>
<evidence type="ECO:0000256" key="2">
    <source>
        <dbReference type="SAM" id="SignalP"/>
    </source>
</evidence>
<protein>
    <recommendedName>
        <fullName evidence="7">AAA+ ATPase domain-containing protein</fullName>
    </recommendedName>
</protein>
<dbReference type="GO" id="GO:0004386">
    <property type="term" value="F:helicase activity"/>
    <property type="evidence" value="ECO:0007669"/>
    <property type="project" value="InterPro"/>
</dbReference>
<feature type="chain" id="PRO_5023076438" description="AAA+ ATPase domain-containing protein" evidence="2">
    <location>
        <begin position="22"/>
        <end position="936"/>
    </location>
</feature>
<keyword evidence="6" id="KW-1185">Reference proteome</keyword>
<feature type="domain" description="DNA2/NAM7 helicase helicase" evidence="3">
    <location>
        <begin position="646"/>
        <end position="705"/>
    </location>
</feature>
<dbReference type="InterPro" id="IPR041679">
    <property type="entry name" value="DNA2/NAM7-like_C"/>
</dbReference>
<dbReference type="Pfam" id="PF13086">
    <property type="entry name" value="AAA_11"/>
    <property type="match status" value="2"/>
</dbReference>
<dbReference type="InterPro" id="IPR047187">
    <property type="entry name" value="SF1_C_Upf1"/>
</dbReference>
<organism evidence="5 6">
    <name type="scientific">Cafeteria roenbergensis</name>
    <name type="common">Marine flagellate</name>
    <dbReference type="NCBI Taxonomy" id="33653"/>
    <lineage>
        <taxon>Eukaryota</taxon>
        <taxon>Sar</taxon>
        <taxon>Stramenopiles</taxon>
        <taxon>Bigyra</taxon>
        <taxon>Opalozoa</taxon>
        <taxon>Bicosoecida</taxon>
        <taxon>Cafeteriaceae</taxon>
        <taxon>Cafeteria</taxon>
    </lineage>
</organism>
<dbReference type="Pfam" id="PF13087">
    <property type="entry name" value="AAA_12"/>
    <property type="match status" value="1"/>
</dbReference>
<feature type="region of interest" description="Disordered" evidence="1">
    <location>
        <begin position="263"/>
        <end position="299"/>
    </location>
</feature>
<reference evidence="5 6" key="1">
    <citation type="submission" date="2019-07" db="EMBL/GenBank/DDBJ databases">
        <title>Genomes of Cafeteria roenbergensis.</title>
        <authorList>
            <person name="Fischer M.G."/>
            <person name="Hackl T."/>
            <person name="Roman M."/>
        </authorList>
    </citation>
    <scope>NUCLEOTIDE SEQUENCE [LARGE SCALE GENOMIC DNA]</scope>
    <source>
        <strain evidence="5 6">BVI</strain>
    </source>
</reference>
<evidence type="ECO:0000259" key="3">
    <source>
        <dbReference type="Pfam" id="PF13086"/>
    </source>
</evidence>
<evidence type="ECO:0000256" key="1">
    <source>
        <dbReference type="SAM" id="MobiDB-lite"/>
    </source>
</evidence>
<dbReference type="PANTHER" id="PTHR10887">
    <property type="entry name" value="DNA2/NAM7 HELICASE FAMILY"/>
    <property type="match status" value="1"/>
</dbReference>
<evidence type="ECO:0000259" key="4">
    <source>
        <dbReference type="Pfam" id="PF13087"/>
    </source>
</evidence>
<comment type="caution">
    <text evidence="5">The sequence shown here is derived from an EMBL/GenBank/DDBJ whole genome shotgun (WGS) entry which is preliminary data.</text>
</comment>
<dbReference type="EMBL" id="VLTN01000010">
    <property type="protein sequence ID" value="KAA0154658.1"/>
    <property type="molecule type" value="Genomic_DNA"/>
</dbReference>
<dbReference type="CDD" id="cd18808">
    <property type="entry name" value="SF1_C_Upf1"/>
    <property type="match status" value="1"/>
</dbReference>
<dbReference type="InterPro" id="IPR027417">
    <property type="entry name" value="P-loop_NTPase"/>
</dbReference>
<feature type="domain" description="DNA2/NAM7 helicase-like C-terminal" evidence="4">
    <location>
        <begin position="758"/>
        <end position="933"/>
    </location>
</feature>
<evidence type="ECO:0000313" key="5">
    <source>
        <dbReference type="EMBL" id="KAA0154658.1"/>
    </source>
</evidence>
<feature type="domain" description="DNA2/NAM7 helicase helicase" evidence="3">
    <location>
        <begin position="395"/>
        <end position="540"/>
    </location>
</feature>
<sequence length="936" mass="95176">MRFPVTSLVWAILMTPPEVLADEAGLPQPPHSVQGRAIANMLASRLPRLPTDFASATDLRRRLLPLLLEETRASVASSLRDALAAQPQGGGRKRGGGRGAAAAVGMPVRLPVASLTTLSTGVLRRGGGDSGLHAVELDVEACHGNAARDLMPNDAVLLVVTQASRGRPAARHCGTSYHACLGVVEAVGKPSQAASGQSRRSGAAPGPALGSASDASVPLAAKMARLLVRRPAGGVVGPDGNALYPRLLDAAVAAAVSQRGFRPTHLGVSGSQPVEGGGTPSSSTSSSSSSAAAVPAPGAASAAQRSTSAPLVPPVEPSALLSALSVSVINLGSLTSSTREFSSLCAIHATPFGQLLATPPPAPPLPEPLPPALSALPPASAALSAAFAAAVGDRLDASQANAVLRCSTDRSAPGAPRLHLIHGPPGTGKTRTVIHLVAAFLAGSRIVGGRLDVAKLTVSRAADAAPAFSGRVLVCAPSNAAVDEVLARLTATKDGSGCIPTRTGGLDTPRVVRLGNEDSIRPDLRCFSLDAQAKALTGESAARAAAALAATEGGSSAGAARGGRAVVRVATSGIASASLARPPAVVMSMRDARAAVLRRAHVVFATLSTAGGSDNTQGLGRAVGSAQGGRARGGSVASQLAAASAASLRWDAVVIDEACQATEPSVMVAIAAATTTREDGRAAGAPPTVVLVGDPCQLPATLLSKRSSSSGLGRSTFERVLAASADGGRTVADVISPHAPHLAPAAASWRPGGAGGYFLLSTQYRMHPDIRAFPGREFYGDKLRDGIRPEDPLAAAASLGPEQALQRVVPWQAFYACDVFAPLRFFDLRPMHPAPSRFENPSEARFVARLVAELLRVAMVAPSRPGSGTPARQDLRRRIGVISPYRKQVSLVQGALRAELDAGGNTSRAQDWVTVSTVDGFQGQEQDVIVISAGGR</sequence>
<evidence type="ECO:0008006" key="7">
    <source>
        <dbReference type="Google" id="ProtNLM"/>
    </source>
</evidence>
<keyword evidence="2" id="KW-0732">Signal</keyword>
<accession>A0A5A8CPL5</accession>
<feature type="region of interest" description="Disordered" evidence="1">
    <location>
        <begin position="191"/>
        <end position="213"/>
    </location>
</feature>
<dbReference type="Gene3D" id="3.40.50.300">
    <property type="entry name" value="P-loop containing nucleotide triphosphate hydrolases"/>
    <property type="match status" value="2"/>
</dbReference>
<feature type="compositionally biased region" description="Low complexity" evidence="1">
    <location>
        <begin position="280"/>
        <end position="299"/>
    </location>
</feature>
<proteinExistence type="predicted"/>